<geneLocation type="chloroplast" evidence="9"/>
<keyword evidence="7" id="KW-0699">rRNA-binding</keyword>
<evidence type="ECO:0000256" key="4">
    <source>
        <dbReference type="ARBA" id="ARBA00022980"/>
    </source>
</evidence>
<dbReference type="Gene3D" id="4.10.640.10">
    <property type="entry name" value="Ribosomal protein S18"/>
    <property type="match status" value="1"/>
</dbReference>
<keyword evidence="3 7" id="KW-0694">RNA-binding</keyword>
<gene>
    <name evidence="7 9" type="primary">rps18</name>
</gene>
<keyword evidence="9" id="KW-0934">Plastid</keyword>
<dbReference type="GO" id="GO:0009507">
    <property type="term" value="C:chloroplast"/>
    <property type="evidence" value="ECO:0007669"/>
    <property type="project" value="UniProtKB-SubCell"/>
</dbReference>
<keyword evidence="4 7" id="KW-0689">Ribosomal protein</keyword>
<dbReference type="InterPro" id="IPR036870">
    <property type="entry name" value="Ribosomal_bS18_sf"/>
</dbReference>
<dbReference type="GO" id="GO:0005763">
    <property type="term" value="C:mitochondrial small ribosomal subunit"/>
    <property type="evidence" value="ECO:0007669"/>
    <property type="project" value="TreeGrafter"/>
</dbReference>
<proteinExistence type="inferred from homology"/>
<dbReference type="Pfam" id="PF01084">
    <property type="entry name" value="Ribosomal_S18"/>
    <property type="match status" value="1"/>
</dbReference>
<dbReference type="RefSeq" id="YP_009104966.1">
    <property type="nucleotide sequence ID" value="NC_025526.1"/>
</dbReference>
<evidence type="ECO:0000256" key="8">
    <source>
        <dbReference type="RuleBase" id="RU003910"/>
    </source>
</evidence>
<evidence type="ECO:0000256" key="1">
    <source>
        <dbReference type="ARBA" id="ARBA00005589"/>
    </source>
</evidence>
<dbReference type="SUPFAM" id="SSF46911">
    <property type="entry name" value="Ribosomal protein S18"/>
    <property type="match status" value="1"/>
</dbReference>
<dbReference type="PANTHER" id="PTHR13479:SF40">
    <property type="entry name" value="SMALL RIBOSOMAL SUBUNIT PROTEIN BS18M"/>
    <property type="match status" value="1"/>
</dbReference>
<dbReference type="NCBIfam" id="TIGR00165">
    <property type="entry name" value="S18"/>
    <property type="match status" value="1"/>
</dbReference>
<evidence type="ECO:0000256" key="5">
    <source>
        <dbReference type="ARBA" id="ARBA00023274"/>
    </source>
</evidence>
<comment type="subunit">
    <text evidence="2 7">Part of the 30S ribosomal subunit.</text>
</comment>
<accession>A0A097KK92</accession>
<evidence type="ECO:0000256" key="3">
    <source>
        <dbReference type="ARBA" id="ARBA00022884"/>
    </source>
</evidence>
<dbReference type="AlphaFoldDB" id="A0A097KK92"/>
<dbReference type="InterPro" id="IPR001648">
    <property type="entry name" value="Ribosomal_bS18"/>
</dbReference>
<keyword evidence="5 7" id="KW-0687">Ribonucleoprotein</keyword>
<evidence type="ECO:0000256" key="7">
    <source>
        <dbReference type="HAMAP-Rule" id="MF_00270"/>
    </source>
</evidence>
<dbReference type="GO" id="GO:0006412">
    <property type="term" value="P:translation"/>
    <property type="evidence" value="ECO:0007669"/>
    <property type="project" value="UniProtKB-UniRule"/>
</dbReference>
<evidence type="ECO:0000256" key="2">
    <source>
        <dbReference type="ARBA" id="ARBA00011458"/>
    </source>
</evidence>
<keyword evidence="9" id="KW-0150">Chloroplast</keyword>
<sequence length="120" mass="13938">MRFSTRRTRFSKRRSRRRTLFPLVAVVQKKAKPQYTPSRSIGEQGKRDLQPIRAVKRSRGTIDYKNVVLLRKLITSEGKILPRRINKLTAKQQRYTAKAIKSARIMGLLPFINKTRSIGS</sequence>
<organism evidence="9">
    <name type="scientific">Watanabea reniformis</name>
    <dbReference type="NCBI Taxonomy" id="191674"/>
    <lineage>
        <taxon>Eukaryota</taxon>
        <taxon>Viridiplantae</taxon>
        <taxon>Chlorophyta</taxon>
        <taxon>core chlorophytes</taxon>
        <taxon>Trebouxiophyceae</taxon>
        <taxon>Watanabeales</taxon>
        <taxon>Watanabeaceae</taxon>
        <taxon>Watanabea</taxon>
    </lineage>
</organism>
<dbReference type="PRINTS" id="PR00974">
    <property type="entry name" value="RIBOSOMALS18"/>
</dbReference>
<protein>
    <recommendedName>
        <fullName evidence="6 7">Small ribosomal subunit protein bS18c</fullName>
    </recommendedName>
</protein>
<name>A0A097KK92_9CHLO</name>
<dbReference type="GO" id="GO:0003735">
    <property type="term" value="F:structural constituent of ribosome"/>
    <property type="evidence" value="ECO:0007669"/>
    <property type="project" value="InterPro"/>
</dbReference>
<comment type="similarity">
    <text evidence="1 7 8">Belongs to the bacterial ribosomal protein bS18 family.</text>
</comment>
<dbReference type="HAMAP" id="MF_00270">
    <property type="entry name" value="Ribosomal_bS18"/>
    <property type="match status" value="1"/>
</dbReference>
<reference evidence="9" key="1">
    <citation type="journal article" date="2014" name="BMC Evol. Biol.">
        <title>Chloroplast phylogenomic analysis resolves deep-level relationships within the green algal class Trebouxiophyceae.</title>
        <authorList>
            <person name="Lemieux C."/>
            <person name="Otis C."/>
            <person name="Turmel M."/>
        </authorList>
    </citation>
    <scope>NUCLEOTIDE SEQUENCE</scope>
</reference>
<evidence type="ECO:0000313" key="9">
    <source>
        <dbReference type="EMBL" id="AIT93610.1"/>
    </source>
</evidence>
<comment type="subcellular location">
    <subcellularLocation>
        <location evidence="7">Plastid</location>
        <location evidence="7">Chloroplast</location>
    </subcellularLocation>
</comment>
<evidence type="ECO:0000256" key="6">
    <source>
        <dbReference type="ARBA" id="ARBA00035266"/>
    </source>
</evidence>
<dbReference type="EMBL" id="KM462863">
    <property type="protein sequence ID" value="AIT93610.1"/>
    <property type="molecule type" value="Genomic_DNA"/>
</dbReference>
<dbReference type="GeneID" id="22158605"/>
<dbReference type="PANTHER" id="PTHR13479">
    <property type="entry name" value="30S RIBOSOMAL PROTEIN S18"/>
    <property type="match status" value="1"/>
</dbReference>
<dbReference type="GO" id="GO:0070181">
    <property type="term" value="F:small ribosomal subunit rRNA binding"/>
    <property type="evidence" value="ECO:0007669"/>
    <property type="project" value="TreeGrafter"/>
</dbReference>